<dbReference type="InterPro" id="IPR011990">
    <property type="entry name" value="TPR-like_helical_dom_sf"/>
</dbReference>
<dbReference type="InterPro" id="IPR019734">
    <property type="entry name" value="TPR_rpt"/>
</dbReference>
<evidence type="ECO:0000256" key="1">
    <source>
        <dbReference type="PROSITE-ProRule" id="PRU00339"/>
    </source>
</evidence>
<proteinExistence type="predicted"/>
<feature type="repeat" description="TPR" evidence="1">
    <location>
        <begin position="144"/>
        <end position="177"/>
    </location>
</feature>
<reference evidence="3" key="1">
    <citation type="journal article" date="2019" name="Int. J. Syst. Evol. Microbiol.">
        <title>The Global Catalogue of Microorganisms (GCM) 10K type strain sequencing project: providing services to taxonomists for standard genome sequencing and annotation.</title>
        <authorList>
            <consortium name="The Broad Institute Genomics Platform"/>
            <consortium name="The Broad Institute Genome Sequencing Center for Infectious Disease"/>
            <person name="Wu L."/>
            <person name="Ma J."/>
        </authorList>
    </citation>
    <scope>NUCLEOTIDE SEQUENCE [LARGE SCALE GENOMIC DNA]</scope>
    <source>
        <strain evidence="3">CGMCC 4.1467</strain>
    </source>
</reference>
<keyword evidence="1" id="KW-0802">TPR repeat</keyword>
<sequence length="200" mass="22368">MTIADAIRRILNENGQSILRDHGRFRALIQDHCYDAPRGELHVTCFLLIENHVERFRVESLSLTERERIQNLLYVDYGFDREIVSRAIANWSSVLGSVSRAPIDPGDAEPETIAEAAESLNAKGSHGAAEDLLRQAISVHSSSALLHATLAEILAANGRLRDASSYIKKARELDPNNVDYVVYDAKLSLQHRENKNAHMK</sequence>
<name>A0ABW2L2T4_9BACT</name>
<accession>A0ABW2L2T4</accession>
<dbReference type="RefSeq" id="WP_379708661.1">
    <property type="nucleotide sequence ID" value="NZ_JBHTBS010000001.1"/>
</dbReference>
<dbReference type="PROSITE" id="PS50005">
    <property type="entry name" value="TPR"/>
    <property type="match status" value="1"/>
</dbReference>
<dbReference type="EMBL" id="JBHTBS010000001">
    <property type="protein sequence ID" value="MFC7335993.1"/>
    <property type="molecule type" value="Genomic_DNA"/>
</dbReference>
<evidence type="ECO:0000313" key="2">
    <source>
        <dbReference type="EMBL" id="MFC7335993.1"/>
    </source>
</evidence>
<keyword evidence="3" id="KW-1185">Reference proteome</keyword>
<dbReference type="SUPFAM" id="SSF48452">
    <property type="entry name" value="TPR-like"/>
    <property type="match status" value="1"/>
</dbReference>
<organism evidence="2 3">
    <name type="scientific">Haloferula chungangensis</name>
    <dbReference type="NCBI Taxonomy" id="1048331"/>
    <lineage>
        <taxon>Bacteria</taxon>
        <taxon>Pseudomonadati</taxon>
        <taxon>Verrucomicrobiota</taxon>
        <taxon>Verrucomicrobiia</taxon>
        <taxon>Verrucomicrobiales</taxon>
        <taxon>Verrucomicrobiaceae</taxon>
        <taxon>Haloferula</taxon>
    </lineage>
</organism>
<dbReference type="Pfam" id="PF14559">
    <property type="entry name" value="TPR_19"/>
    <property type="match status" value="1"/>
</dbReference>
<protein>
    <submittedName>
        <fullName evidence="2">Tetratricopeptide repeat protein</fullName>
    </submittedName>
</protein>
<dbReference type="SMART" id="SM00028">
    <property type="entry name" value="TPR"/>
    <property type="match status" value="2"/>
</dbReference>
<comment type="caution">
    <text evidence="2">The sequence shown here is derived from an EMBL/GenBank/DDBJ whole genome shotgun (WGS) entry which is preliminary data.</text>
</comment>
<dbReference type="Proteomes" id="UP001596472">
    <property type="component" value="Unassembled WGS sequence"/>
</dbReference>
<gene>
    <name evidence="2" type="ORF">ACFQY0_02285</name>
</gene>
<evidence type="ECO:0000313" key="3">
    <source>
        <dbReference type="Proteomes" id="UP001596472"/>
    </source>
</evidence>
<dbReference type="Gene3D" id="1.25.40.10">
    <property type="entry name" value="Tetratricopeptide repeat domain"/>
    <property type="match status" value="1"/>
</dbReference>